<name>A0ABZ0Z5L8_9CAUD</name>
<evidence type="ECO:0000313" key="2">
    <source>
        <dbReference type="Proteomes" id="UP001346559"/>
    </source>
</evidence>
<dbReference type="Proteomes" id="UP001346559">
    <property type="component" value="Segment"/>
</dbReference>
<protein>
    <submittedName>
        <fullName evidence="1">Uncharacterized protein</fullName>
    </submittedName>
</protein>
<evidence type="ECO:0000313" key="1">
    <source>
        <dbReference type="EMBL" id="WQJ54472.1"/>
    </source>
</evidence>
<proteinExistence type="predicted"/>
<accession>A0ABZ0Z5L8</accession>
<dbReference type="EMBL" id="OR769218">
    <property type="protein sequence ID" value="WQJ54472.1"/>
    <property type="molecule type" value="Genomic_DNA"/>
</dbReference>
<reference evidence="1 2" key="1">
    <citation type="submission" date="2023-11" db="EMBL/GenBank/DDBJ databases">
        <authorList>
            <person name="Cook R."/>
            <person name="Crisci M."/>
            <person name="Pye H."/>
            <person name="Adriaenssens E."/>
            <person name="Santini J."/>
        </authorList>
    </citation>
    <scope>NUCLEOTIDE SEQUENCE [LARGE SCALE GENOMIC DNA]</scope>
    <source>
        <strain evidence="1">Lak_Megaphage_RVC_AP1_GC26</strain>
    </source>
</reference>
<keyword evidence="2" id="KW-1185">Reference proteome</keyword>
<sequence>MNTNNNIKWYKASEYVDKMSKVKNYLGLPKGYGVPEFVAGNCSKEWILEHYDAICPITIEGMDEFRRETHNYGESKIVKAYELTVGDKIYYDYIVLTVKNINDNRIEFDVQGISIDNLDTLVEKL</sequence>
<organism evidence="1 2">
    <name type="scientific">phage Lak_Megaphage_RVC_AP1_GC26</name>
    <dbReference type="NCBI Taxonomy" id="3109224"/>
    <lineage>
        <taxon>Viruses</taxon>
        <taxon>Duplodnaviria</taxon>
        <taxon>Heunggongvirae</taxon>
        <taxon>Uroviricota</taxon>
        <taxon>Caudoviricetes</taxon>
        <taxon>Caudoviricetes code 15 clade</taxon>
    </lineage>
</organism>